<evidence type="ECO:0000259" key="4">
    <source>
        <dbReference type="PROSITE" id="PS01124"/>
    </source>
</evidence>
<evidence type="ECO:0000313" key="6">
    <source>
        <dbReference type="Proteomes" id="UP000199379"/>
    </source>
</evidence>
<dbReference type="GO" id="GO:0000976">
    <property type="term" value="F:transcription cis-regulatory region binding"/>
    <property type="evidence" value="ECO:0007669"/>
    <property type="project" value="TreeGrafter"/>
</dbReference>
<keyword evidence="3" id="KW-0804">Transcription</keyword>
<keyword evidence="6" id="KW-1185">Reference proteome</keyword>
<dbReference type="STRING" id="1227549.SAMN05444007_106161"/>
<keyword evidence="1" id="KW-0805">Transcription regulation</keyword>
<organism evidence="5 6">
    <name type="scientific">Cribrihabitans marinus</name>
    <dbReference type="NCBI Taxonomy" id="1227549"/>
    <lineage>
        <taxon>Bacteria</taxon>
        <taxon>Pseudomonadati</taxon>
        <taxon>Pseudomonadota</taxon>
        <taxon>Alphaproteobacteria</taxon>
        <taxon>Rhodobacterales</taxon>
        <taxon>Paracoccaceae</taxon>
        <taxon>Cribrihabitans</taxon>
    </lineage>
</organism>
<proteinExistence type="predicted"/>
<dbReference type="AlphaFoldDB" id="A0A1H7B2Q2"/>
<accession>A0A1H7B2Q2</accession>
<dbReference type="EMBL" id="FNYD01000006">
    <property type="protein sequence ID" value="SEJ68682.1"/>
    <property type="molecule type" value="Genomic_DNA"/>
</dbReference>
<evidence type="ECO:0000313" key="5">
    <source>
        <dbReference type="EMBL" id="SEJ68682.1"/>
    </source>
</evidence>
<gene>
    <name evidence="5" type="ORF">SAMN05444007_106161</name>
</gene>
<evidence type="ECO:0000256" key="3">
    <source>
        <dbReference type="ARBA" id="ARBA00023163"/>
    </source>
</evidence>
<evidence type="ECO:0000256" key="1">
    <source>
        <dbReference type="ARBA" id="ARBA00023015"/>
    </source>
</evidence>
<dbReference type="GO" id="GO:0005829">
    <property type="term" value="C:cytosol"/>
    <property type="evidence" value="ECO:0007669"/>
    <property type="project" value="TreeGrafter"/>
</dbReference>
<dbReference type="SMART" id="SM00342">
    <property type="entry name" value="HTH_ARAC"/>
    <property type="match status" value="1"/>
</dbReference>
<dbReference type="Pfam" id="PF12833">
    <property type="entry name" value="HTH_18"/>
    <property type="match status" value="1"/>
</dbReference>
<dbReference type="GO" id="GO:0003700">
    <property type="term" value="F:DNA-binding transcription factor activity"/>
    <property type="evidence" value="ECO:0007669"/>
    <property type="project" value="InterPro"/>
</dbReference>
<sequence>MKIVNQASVVELGFIGGVALGARNPLEALQRLSHAMPMHSSHETFRVSIEEDQVHIHHTLAFQVDDESTHAVHVLLISMLQQLMRFTGLQSPLLRRVEMMPHPKAGLAHISKTFSDRLLPSKSGVLNVSIDLSVAQVPFQAVARDRTANPRVGQIQPLTEDRSLAASIRPVIAAMLHGGEPTIERIARAFGGSVRSLQRRLSDEGTSYSEQLDLVRRELALAHLNEGDVSLTDLSERLGYSAQSALTRAVRRLTGLTPSQLADDPRF</sequence>
<dbReference type="Gene3D" id="1.10.10.60">
    <property type="entry name" value="Homeodomain-like"/>
    <property type="match status" value="1"/>
</dbReference>
<dbReference type="InterPro" id="IPR009057">
    <property type="entry name" value="Homeodomain-like_sf"/>
</dbReference>
<evidence type="ECO:0000256" key="2">
    <source>
        <dbReference type="ARBA" id="ARBA00023125"/>
    </source>
</evidence>
<dbReference type="PANTHER" id="PTHR47894">
    <property type="entry name" value="HTH-TYPE TRANSCRIPTIONAL REGULATOR GADX"/>
    <property type="match status" value="1"/>
</dbReference>
<dbReference type="PANTHER" id="PTHR47894:SF4">
    <property type="entry name" value="HTH-TYPE TRANSCRIPTIONAL REGULATOR GADX"/>
    <property type="match status" value="1"/>
</dbReference>
<name>A0A1H7B2Q2_9RHOB</name>
<dbReference type="Proteomes" id="UP000199379">
    <property type="component" value="Unassembled WGS sequence"/>
</dbReference>
<dbReference type="PROSITE" id="PS01124">
    <property type="entry name" value="HTH_ARAC_FAMILY_2"/>
    <property type="match status" value="1"/>
</dbReference>
<feature type="domain" description="HTH araC/xylS-type" evidence="4">
    <location>
        <begin position="166"/>
        <end position="264"/>
    </location>
</feature>
<keyword evidence="2 5" id="KW-0238">DNA-binding</keyword>
<dbReference type="SUPFAM" id="SSF46689">
    <property type="entry name" value="Homeodomain-like"/>
    <property type="match status" value="1"/>
</dbReference>
<dbReference type="InterPro" id="IPR018060">
    <property type="entry name" value="HTH_AraC"/>
</dbReference>
<protein>
    <submittedName>
        <fullName evidence="5">AraC-type DNA-binding protein</fullName>
    </submittedName>
</protein>
<reference evidence="5 6" key="1">
    <citation type="submission" date="2016-10" db="EMBL/GenBank/DDBJ databases">
        <authorList>
            <person name="de Groot N.N."/>
        </authorList>
    </citation>
    <scope>NUCLEOTIDE SEQUENCE [LARGE SCALE GENOMIC DNA]</scope>
    <source>
        <strain evidence="5 6">DSM 29340</strain>
    </source>
</reference>